<accession>A0A4Q9M0M8</accession>
<reference evidence="2 3" key="1">
    <citation type="submission" date="2017-12" db="EMBL/GenBank/DDBJ databases">
        <authorList>
            <person name="Pombert J.-F."/>
            <person name="Haag K.L."/>
            <person name="Ebert D."/>
        </authorList>
    </citation>
    <scope>NUCLEOTIDE SEQUENCE [LARGE SCALE GENOMIC DNA]</scope>
    <source>
        <strain evidence="2">IL-G-3</strain>
    </source>
</reference>
<dbReference type="AlphaFoldDB" id="A0A4Q9M0M8"/>
<gene>
    <name evidence="2" type="ORF">CWI38_0115p0030</name>
</gene>
<evidence type="ECO:0000256" key="1">
    <source>
        <dbReference type="SAM" id="MobiDB-lite"/>
    </source>
</evidence>
<dbReference type="EMBL" id="PITK01000115">
    <property type="protein sequence ID" value="TBU20194.1"/>
    <property type="molecule type" value="Genomic_DNA"/>
</dbReference>
<name>A0A4Q9M0M8_9MICR</name>
<sequence>MYESLNRKLNEKYTKVTIHNDADSHTTHQILFIDDSKPFAKDLKHWKRVQRRIGNKKIGVAEESKHLNRFMKTDQSDLRNAKKIFSEINQHAISIFNYHKGVFRLEPANFSKLDDLVRAVLVKNKIHLRPGCKERLYLPRTELGRGLHSVELRSEHMLLQLLDCLEKSQEISTRREAILKEEEVIKKNLEEAQLAKLYNKFEKRKIRAKKGILGHAIKQFSIIFRIEIYSGSRWYVLALQPIRVDTRIKTDITLIEVGITSHDSLQIKTVEIISFDRRKGLDTERASMCVIMRTEMYEEPTPPLKEEKREEDGAKNFKPKNKAPFISQGGTTLEEPTNNINEESDLEEETKVVKR</sequence>
<dbReference type="Proteomes" id="UP000292282">
    <property type="component" value="Unassembled WGS sequence"/>
</dbReference>
<keyword evidence="3" id="KW-1185">Reference proteome</keyword>
<feature type="compositionally biased region" description="Polar residues" evidence="1">
    <location>
        <begin position="328"/>
        <end position="341"/>
    </location>
</feature>
<protein>
    <submittedName>
        <fullName evidence="2">Uncharacterized protein</fullName>
    </submittedName>
</protein>
<evidence type="ECO:0000313" key="3">
    <source>
        <dbReference type="Proteomes" id="UP000292282"/>
    </source>
</evidence>
<comment type="caution">
    <text evidence="2">The sequence shown here is derived from an EMBL/GenBank/DDBJ whole genome shotgun (WGS) entry which is preliminary data.</text>
</comment>
<evidence type="ECO:0000313" key="2">
    <source>
        <dbReference type="EMBL" id="TBU20194.1"/>
    </source>
</evidence>
<organism evidence="2 3">
    <name type="scientific">Hamiltosporidium tvaerminnensis</name>
    <dbReference type="NCBI Taxonomy" id="1176355"/>
    <lineage>
        <taxon>Eukaryota</taxon>
        <taxon>Fungi</taxon>
        <taxon>Fungi incertae sedis</taxon>
        <taxon>Microsporidia</taxon>
        <taxon>Dubosqiidae</taxon>
        <taxon>Hamiltosporidium</taxon>
    </lineage>
</organism>
<dbReference type="VEuPathDB" id="MicrosporidiaDB:CWI38_0115p0030"/>
<feature type="compositionally biased region" description="Basic and acidic residues" evidence="1">
    <location>
        <begin position="304"/>
        <end position="315"/>
    </location>
</feature>
<proteinExistence type="predicted"/>
<feature type="region of interest" description="Disordered" evidence="1">
    <location>
        <begin position="299"/>
        <end position="355"/>
    </location>
</feature>